<accession>A0AAE0CXF4</accession>
<keyword evidence="3" id="KW-1185">Reference proteome</keyword>
<feature type="compositionally biased region" description="Low complexity" evidence="1">
    <location>
        <begin position="15"/>
        <end position="24"/>
    </location>
</feature>
<evidence type="ECO:0000313" key="3">
    <source>
        <dbReference type="Proteomes" id="UP001281614"/>
    </source>
</evidence>
<gene>
    <name evidence="2" type="ORF">CKAH01_10135</name>
</gene>
<dbReference type="Proteomes" id="UP001281614">
    <property type="component" value="Unassembled WGS sequence"/>
</dbReference>
<reference evidence="2" key="1">
    <citation type="submission" date="2023-02" db="EMBL/GenBank/DDBJ databases">
        <title>Colletotrichum kahawae CIFC_Que2 genome sequencing and assembly.</title>
        <authorList>
            <person name="Baroncelli R."/>
        </authorList>
    </citation>
    <scope>NUCLEOTIDE SEQUENCE</scope>
    <source>
        <strain evidence="2">CIFC_Que2</strain>
    </source>
</reference>
<comment type="caution">
    <text evidence="2">The sequence shown here is derived from an EMBL/GenBank/DDBJ whole genome shotgun (WGS) entry which is preliminary data.</text>
</comment>
<dbReference type="AlphaFoldDB" id="A0AAE0CXF4"/>
<protein>
    <submittedName>
        <fullName evidence="2">Uncharacterized protein</fullName>
    </submittedName>
</protein>
<evidence type="ECO:0000256" key="1">
    <source>
        <dbReference type="SAM" id="MobiDB-lite"/>
    </source>
</evidence>
<sequence>MHQVAEQNSGTTCQSSAAANSKAAPSLPPWALAASASTKHLSQPWKARYGSEPDDPNFTAEKDTVVYFDSRIKVCYSEGTMAA</sequence>
<feature type="compositionally biased region" description="Polar residues" evidence="1">
    <location>
        <begin position="1"/>
        <end position="14"/>
    </location>
</feature>
<organism evidence="2 3">
    <name type="scientific">Colletotrichum kahawae</name>
    <name type="common">Coffee berry disease fungus</name>
    <dbReference type="NCBI Taxonomy" id="34407"/>
    <lineage>
        <taxon>Eukaryota</taxon>
        <taxon>Fungi</taxon>
        <taxon>Dikarya</taxon>
        <taxon>Ascomycota</taxon>
        <taxon>Pezizomycotina</taxon>
        <taxon>Sordariomycetes</taxon>
        <taxon>Hypocreomycetidae</taxon>
        <taxon>Glomerellales</taxon>
        <taxon>Glomerellaceae</taxon>
        <taxon>Colletotrichum</taxon>
        <taxon>Colletotrichum gloeosporioides species complex</taxon>
    </lineage>
</organism>
<proteinExistence type="predicted"/>
<feature type="region of interest" description="Disordered" evidence="1">
    <location>
        <begin position="1"/>
        <end position="24"/>
    </location>
</feature>
<name>A0AAE0CXF4_COLKA</name>
<dbReference type="EMBL" id="VYYT01000777">
    <property type="protein sequence ID" value="KAK2729452.1"/>
    <property type="molecule type" value="Genomic_DNA"/>
</dbReference>
<evidence type="ECO:0000313" key="2">
    <source>
        <dbReference type="EMBL" id="KAK2729452.1"/>
    </source>
</evidence>